<dbReference type="PANTHER" id="PTHR32208:SF21">
    <property type="entry name" value="LOW QUALITY PROTEIN: ALDEHYDE OXIDASE GLOX-LIKE"/>
    <property type="match status" value="1"/>
</dbReference>
<dbReference type="InterPro" id="IPR014756">
    <property type="entry name" value="Ig_E-set"/>
</dbReference>
<gene>
    <name evidence="5" type="ORF">RM574_19205</name>
</gene>
<proteinExistence type="predicted"/>
<evidence type="ECO:0000313" key="6">
    <source>
        <dbReference type="Proteomes" id="UP001183607"/>
    </source>
</evidence>
<evidence type="ECO:0000259" key="3">
    <source>
        <dbReference type="Pfam" id="PF09118"/>
    </source>
</evidence>
<dbReference type="CDD" id="cd02851">
    <property type="entry name" value="E_set_GO_C"/>
    <property type="match status" value="1"/>
</dbReference>
<dbReference type="Pfam" id="PF21110">
    <property type="entry name" value="GlxA"/>
    <property type="match status" value="1"/>
</dbReference>
<dbReference type="InterPro" id="IPR049305">
    <property type="entry name" value="GlxA-like_b-barrel"/>
</dbReference>
<dbReference type="AlphaFoldDB" id="A0ABD5E873"/>
<dbReference type="Pfam" id="PF07646">
    <property type="entry name" value="Kelch_2"/>
    <property type="match status" value="2"/>
</dbReference>
<dbReference type="RefSeq" id="WP_093854618.1">
    <property type="nucleotide sequence ID" value="NZ_JAVRER010000030.1"/>
</dbReference>
<dbReference type="InterPro" id="IPR015202">
    <property type="entry name" value="GO-like_E_set"/>
</dbReference>
<dbReference type="InterPro" id="IPR011043">
    <property type="entry name" value="Gal_Oxase/kelch_b-propeller"/>
</dbReference>
<evidence type="ECO:0000256" key="1">
    <source>
        <dbReference type="SAM" id="MobiDB-lite"/>
    </source>
</evidence>
<keyword evidence="2" id="KW-0472">Membrane</keyword>
<feature type="compositionally biased region" description="Basic and acidic residues" evidence="1">
    <location>
        <begin position="430"/>
        <end position="446"/>
    </location>
</feature>
<name>A0ABD5E873_9ACTN</name>
<feature type="region of interest" description="Disordered" evidence="1">
    <location>
        <begin position="430"/>
        <end position="451"/>
    </location>
</feature>
<dbReference type="SUPFAM" id="SSF81296">
    <property type="entry name" value="E set domains"/>
    <property type="match status" value="1"/>
</dbReference>
<keyword evidence="2" id="KW-0812">Transmembrane</keyword>
<dbReference type="SUPFAM" id="SSF50965">
    <property type="entry name" value="Galactose oxidase, central domain"/>
    <property type="match status" value="2"/>
</dbReference>
<evidence type="ECO:0000256" key="2">
    <source>
        <dbReference type="SAM" id="Phobius"/>
    </source>
</evidence>
<dbReference type="InterPro" id="IPR011498">
    <property type="entry name" value="Kelch_2"/>
</dbReference>
<evidence type="ECO:0000259" key="4">
    <source>
        <dbReference type="Pfam" id="PF21110"/>
    </source>
</evidence>
<dbReference type="GO" id="GO:0005975">
    <property type="term" value="P:carbohydrate metabolic process"/>
    <property type="evidence" value="ECO:0007669"/>
    <property type="project" value="UniProtKB-ARBA"/>
</dbReference>
<comment type="caution">
    <text evidence="5">The sequence shown here is derived from an EMBL/GenBank/DDBJ whole genome shotgun (WGS) entry which is preliminary data.</text>
</comment>
<dbReference type="PANTHER" id="PTHR32208">
    <property type="entry name" value="SECRETED PROTEIN-RELATED"/>
    <property type="match status" value="1"/>
</dbReference>
<dbReference type="InterPro" id="IPR013783">
    <property type="entry name" value="Ig-like_fold"/>
</dbReference>
<reference evidence="6" key="1">
    <citation type="submission" date="2023-07" db="EMBL/GenBank/DDBJ databases">
        <title>30 novel species of actinomycetes from the DSMZ collection.</title>
        <authorList>
            <person name="Nouioui I."/>
        </authorList>
    </citation>
    <scope>NUCLEOTIDE SEQUENCE [LARGE SCALE GENOMIC DNA]</scope>
    <source>
        <strain evidence="6">DSM 41982</strain>
    </source>
</reference>
<dbReference type="Gene3D" id="2.130.10.80">
    <property type="entry name" value="Galactose oxidase/kelch, beta-propeller"/>
    <property type="match status" value="2"/>
</dbReference>
<keyword evidence="2" id="KW-1133">Transmembrane helix</keyword>
<organism evidence="5 6">
    <name type="scientific">Streptomyces evansiae</name>
    <dbReference type="NCBI Taxonomy" id="3075535"/>
    <lineage>
        <taxon>Bacteria</taxon>
        <taxon>Bacillati</taxon>
        <taxon>Actinomycetota</taxon>
        <taxon>Actinomycetes</taxon>
        <taxon>Kitasatosporales</taxon>
        <taxon>Streptomycetaceae</taxon>
        <taxon>Streptomyces</taxon>
    </lineage>
</organism>
<protein>
    <submittedName>
        <fullName evidence="5">Kelch motif-containing protein</fullName>
    </submittedName>
</protein>
<accession>A0ABD5E873</accession>
<dbReference type="Gene3D" id="2.60.40.10">
    <property type="entry name" value="Immunoglobulins"/>
    <property type="match status" value="1"/>
</dbReference>
<feature type="transmembrane region" description="Helical" evidence="2">
    <location>
        <begin position="12"/>
        <end position="32"/>
    </location>
</feature>
<dbReference type="InterPro" id="IPR037293">
    <property type="entry name" value="Gal_Oxidase_central_sf"/>
</dbReference>
<evidence type="ECO:0000313" key="5">
    <source>
        <dbReference type="EMBL" id="MDT0417616.1"/>
    </source>
</evidence>
<dbReference type="Proteomes" id="UP001183607">
    <property type="component" value="Unassembled WGS sequence"/>
</dbReference>
<feature type="domain" description="GlxA-like beta barrel" evidence="4">
    <location>
        <begin position="150"/>
        <end position="254"/>
    </location>
</feature>
<dbReference type="EMBL" id="JAVRER010000030">
    <property type="protein sequence ID" value="MDT0417616.1"/>
    <property type="molecule type" value="Genomic_DNA"/>
</dbReference>
<feature type="domain" description="Galactose oxidase-like Early set" evidence="3">
    <location>
        <begin position="550"/>
        <end position="644"/>
    </location>
</feature>
<dbReference type="Pfam" id="PF09118">
    <property type="entry name" value="GO-like_E_set"/>
    <property type="match status" value="1"/>
</dbReference>
<sequence length="645" mass="71691">MTDRAKLRRMRRVGVGAVVVVAIAGMNAPAMYRFGSERYHHYKINRPGYKERNGHWDVLDFPKEYRQNTIHAALLRTGKVLLIAGSGNNQDNFDAKKYDTRIWDPETNTVKKVPTPDDLFCTGHTQLANGNLLVAGGTKRYEKLKGDVKKAGGLMIVHNEDPDAPKTIRTGTKFIGKESGKTFVAKDPAVVERAKKVFDKKTGKFLRTEPGLDRIYVEAEKEGRKYETGSQDNYRVEGLKGDDRRNVYGIAEKLALDKKDFQGIDDAFEFDPVAEKYIKVDPMHEARWYPTLTTLSDGKVLSLSGLDDIGQLVPGKNEVFDPRTRTWAYTKKERQFPTYPAVFLLQDGRLFYSGSNAGYGPADEGREPGIWDLGSNRFDKLGGLSDPDRMETSGTVLLPPAQDEKYLVIGGGGVGESEKSSRRTRLIDLKDPHPRFHDGPSLEKGTRYPQTSVLPDDSVLVSGGSEDYRGRGASDIHQARLYDTRTNTFRRVADPEVGRNYHSGSLLLPDGRVLFFGSDSLYADKANSKPGTFEQRLEIYTPPYLYRGARPSLGKGPAAVGRGGTATYPSKQAASIRTARLIRPSASTHVTDVDQRSVALDVRRSAGGIEVTIPENRNLVPSGWYMLFVTDERGTPSKASWVEVK</sequence>